<evidence type="ECO:0000313" key="10">
    <source>
        <dbReference type="Proteomes" id="UP000001593"/>
    </source>
</evidence>
<dbReference type="eggNOG" id="KOG2177">
    <property type="taxonomic scope" value="Eukaryota"/>
</dbReference>
<feature type="domain" description="B box-type" evidence="8">
    <location>
        <begin position="157"/>
        <end position="198"/>
    </location>
</feature>
<dbReference type="InterPro" id="IPR001841">
    <property type="entry name" value="Znf_RING"/>
</dbReference>
<dbReference type="SMART" id="SM00336">
    <property type="entry name" value="BBOX"/>
    <property type="match status" value="2"/>
</dbReference>
<dbReference type="PANTHER" id="PTHR25462:SF296">
    <property type="entry name" value="MEIOTIC P26, ISOFORM F"/>
    <property type="match status" value="1"/>
</dbReference>
<dbReference type="SUPFAM" id="SSF57845">
    <property type="entry name" value="B-box zinc-binding domain"/>
    <property type="match status" value="1"/>
</dbReference>
<dbReference type="PhylomeDB" id="A7ST50"/>
<keyword evidence="4" id="KW-0862">Zinc</keyword>
<dbReference type="SMART" id="SM00184">
    <property type="entry name" value="RING"/>
    <property type="match status" value="2"/>
</dbReference>
<keyword evidence="2 5" id="KW-0863">Zinc-finger</keyword>
<feature type="non-terminal residue" evidence="9">
    <location>
        <position position="374"/>
    </location>
</feature>
<evidence type="ECO:0000256" key="3">
    <source>
        <dbReference type="ARBA" id="ARBA00022786"/>
    </source>
</evidence>
<feature type="domain" description="RING-type" evidence="7">
    <location>
        <begin position="20"/>
        <end position="63"/>
    </location>
</feature>
<dbReference type="Gene3D" id="3.30.160.60">
    <property type="entry name" value="Classic Zinc Finger"/>
    <property type="match status" value="1"/>
</dbReference>
<keyword evidence="3" id="KW-0833">Ubl conjugation pathway</keyword>
<dbReference type="InterPro" id="IPR017907">
    <property type="entry name" value="Znf_RING_CS"/>
</dbReference>
<feature type="coiled-coil region" evidence="6">
    <location>
        <begin position="206"/>
        <end position="243"/>
    </location>
</feature>
<dbReference type="Gene3D" id="4.10.830.40">
    <property type="match status" value="1"/>
</dbReference>
<dbReference type="GO" id="GO:0008270">
    <property type="term" value="F:zinc ion binding"/>
    <property type="evidence" value="ECO:0007669"/>
    <property type="project" value="UniProtKB-KW"/>
</dbReference>
<dbReference type="Gene3D" id="3.30.40.10">
    <property type="entry name" value="Zinc/RING finger domain, C3HC4 (zinc finger)"/>
    <property type="match status" value="1"/>
</dbReference>
<dbReference type="KEGG" id="nve:5504290"/>
<evidence type="ECO:0000256" key="2">
    <source>
        <dbReference type="ARBA" id="ARBA00022771"/>
    </source>
</evidence>
<dbReference type="GO" id="GO:0061659">
    <property type="term" value="F:ubiquitin-like protein ligase activity"/>
    <property type="evidence" value="ECO:0000318"/>
    <property type="project" value="GO_Central"/>
</dbReference>
<gene>
    <name evidence="9" type="ORF">NEMVEDRAFT_v1g217091</name>
</gene>
<feature type="domain" description="B box-type" evidence="8">
    <location>
        <begin position="98"/>
        <end position="145"/>
    </location>
</feature>
<dbReference type="InterPro" id="IPR047153">
    <property type="entry name" value="TRIM45/56/19-like"/>
</dbReference>
<accession>A7ST50</accession>
<dbReference type="Pfam" id="PF13445">
    <property type="entry name" value="zf-RING_UBOX"/>
    <property type="match status" value="1"/>
</dbReference>
<dbReference type="PROSITE" id="PS00518">
    <property type="entry name" value="ZF_RING_1"/>
    <property type="match status" value="1"/>
</dbReference>
<proteinExistence type="predicted"/>
<dbReference type="PANTHER" id="PTHR25462">
    <property type="entry name" value="BONUS, ISOFORM C-RELATED"/>
    <property type="match status" value="1"/>
</dbReference>
<dbReference type="SMART" id="SM00502">
    <property type="entry name" value="BBC"/>
    <property type="match status" value="1"/>
</dbReference>
<dbReference type="InterPro" id="IPR013083">
    <property type="entry name" value="Znf_RING/FYVE/PHD"/>
</dbReference>
<dbReference type="HOGENOM" id="CLU_013137_14_0_1"/>
<dbReference type="OMA" id="TICMEPF"/>
<evidence type="ECO:0000256" key="6">
    <source>
        <dbReference type="SAM" id="Coils"/>
    </source>
</evidence>
<dbReference type="Pfam" id="PF00643">
    <property type="entry name" value="zf-B_box"/>
    <property type="match status" value="1"/>
</dbReference>
<protein>
    <submittedName>
        <fullName evidence="9">Uncharacterized protein</fullName>
    </submittedName>
</protein>
<reference evidence="9 10" key="1">
    <citation type="journal article" date="2007" name="Science">
        <title>Sea anemone genome reveals ancestral eumetazoan gene repertoire and genomic organization.</title>
        <authorList>
            <person name="Putnam N.H."/>
            <person name="Srivastava M."/>
            <person name="Hellsten U."/>
            <person name="Dirks B."/>
            <person name="Chapman J."/>
            <person name="Salamov A."/>
            <person name="Terry A."/>
            <person name="Shapiro H."/>
            <person name="Lindquist E."/>
            <person name="Kapitonov V.V."/>
            <person name="Jurka J."/>
            <person name="Genikhovich G."/>
            <person name="Grigoriev I.V."/>
            <person name="Lucas S.M."/>
            <person name="Steele R.E."/>
            <person name="Finnerty J.R."/>
            <person name="Technau U."/>
            <person name="Martindale M.Q."/>
            <person name="Rokhsar D.S."/>
        </authorList>
    </citation>
    <scope>NUCLEOTIDE SEQUENCE [LARGE SCALE GENOMIC DNA]</scope>
    <source>
        <strain evidence="10">CH2 X CH6</strain>
    </source>
</reference>
<keyword evidence="6" id="KW-0175">Coiled coil</keyword>
<dbReference type="Proteomes" id="UP000001593">
    <property type="component" value="Unassembled WGS sequence"/>
</dbReference>
<organism evidence="9 10">
    <name type="scientific">Nematostella vectensis</name>
    <name type="common">Starlet sea anemone</name>
    <dbReference type="NCBI Taxonomy" id="45351"/>
    <lineage>
        <taxon>Eukaryota</taxon>
        <taxon>Metazoa</taxon>
        <taxon>Cnidaria</taxon>
        <taxon>Anthozoa</taxon>
        <taxon>Hexacorallia</taxon>
        <taxon>Actiniaria</taxon>
        <taxon>Edwardsiidae</taxon>
        <taxon>Nematostella</taxon>
    </lineage>
</organism>
<evidence type="ECO:0000256" key="1">
    <source>
        <dbReference type="ARBA" id="ARBA00022723"/>
    </source>
</evidence>
<dbReference type="InterPro" id="IPR027370">
    <property type="entry name" value="Znf-RING_euk"/>
</dbReference>
<evidence type="ECO:0000313" key="9">
    <source>
        <dbReference type="EMBL" id="EDO33118.1"/>
    </source>
</evidence>
<evidence type="ECO:0000259" key="8">
    <source>
        <dbReference type="PROSITE" id="PS50119"/>
    </source>
</evidence>
<keyword evidence="1" id="KW-0479">Metal-binding</keyword>
<evidence type="ECO:0000256" key="5">
    <source>
        <dbReference type="PROSITE-ProRule" id="PRU00024"/>
    </source>
</evidence>
<evidence type="ECO:0000256" key="4">
    <source>
        <dbReference type="ARBA" id="ARBA00022833"/>
    </source>
</evidence>
<dbReference type="InParanoid" id="A7ST50"/>
<dbReference type="SUPFAM" id="SSF57850">
    <property type="entry name" value="RING/U-box"/>
    <property type="match status" value="1"/>
</dbReference>
<dbReference type="AlphaFoldDB" id="A7ST50"/>
<dbReference type="InterPro" id="IPR000315">
    <property type="entry name" value="Znf_B-box"/>
</dbReference>
<keyword evidence="10" id="KW-1185">Reference proteome</keyword>
<dbReference type="Pfam" id="PF22586">
    <property type="entry name" value="ANCHR-like_BBOX"/>
    <property type="match status" value="1"/>
</dbReference>
<dbReference type="PROSITE" id="PS50119">
    <property type="entry name" value="ZF_BBOX"/>
    <property type="match status" value="2"/>
</dbReference>
<dbReference type="InterPro" id="IPR003649">
    <property type="entry name" value="Bbox_C"/>
</dbReference>
<dbReference type="EMBL" id="DS469789">
    <property type="protein sequence ID" value="EDO33118.1"/>
    <property type="molecule type" value="Genomic_DNA"/>
</dbReference>
<dbReference type="FunCoup" id="A7ST50">
    <property type="interactions" value="2"/>
</dbReference>
<dbReference type="PROSITE" id="PS50089">
    <property type="entry name" value="ZF_RING_2"/>
    <property type="match status" value="1"/>
</dbReference>
<sequence>FFLEEMATSASRRLEDEVTCSICIEHFNDPRVLPCLHSFCRHCLEELAVHSEGRGKLVCPLCKAEFQISPADVLSLKVNFMINSIISVLPLLTSEDSKKKTVCQMCDSGEPAQGRCNECDHFVCEQCISAHKRLRPLQHHTILSLDEIKSGKLLAMSKTSYCTKHKGKKLKLFCESCKEVICRDCTVVDHKNHDYRFTSDVIAREKEEILERAKKVTSKLTDIEQAMALVEKAQQHLDENKRAARRDLDQFIDKQIGALEKMRSDLRGEIESACQKQEKQLTAQRENLSMRLASARSSLEFAERMCREANDVDVLSIRNEVLSQLSSLAEKPVDQQPCTEGQVRLVVDNEYWGSFSKKISVDEHTGKFSNTIVS</sequence>
<name>A7ST50_NEMVE</name>
<evidence type="ECO:0000259" key="7">
    <source>
        <dbReference type="PROSITE" id="PS50089"/>
    </source>
</evidence>